<gene>
    <name evidence="13" type="primary">LOC123724012</name>
</gene>
<feature type="region of interest" description="Disordered" evidence="10">
    <location>
        <begin position="204"/>
        <end position="239"/>
    </location>
</feature>
<feature type="compositionally biased region" description="Basic residues" evidence="10">
    <location>
        <begin position="117"/>
        <end position="131"/>
    </location>
</feature>
<evidence type="ECO:0000256" key="2">
    <source>
        <dbReference type="ARBA" id="ARBA00022527"/>
    </source>
</evidence>
<evidence type="ECO:0000256" key="4">
    <source>
        <dbReference type="ARBA" id="ARBA00022741"/>
    </source>
</evidence>
<feature type="region of interest" description="Disordered" evidence="10">
    <location>
        <begin position="254"/>
        <end position="276"/>
    </location>
</feature>
<reference evidence="13" key="1">
    <citation type="submission" date="2025-08" db="UniProtKB">
        <authorList>
            <consortium name="RefSeq"/>
        </authorList>
    </citation>
    <scope>IDENTIFICATION</scope>
</reference>
<dbReference type="Pfam" id="PF12330">
    <property type="entry name" value="Haspin_kinase"/>
    <property type="match status" value="1"/>
</dbReference>
<feature type="compositionally biased region" description="Low complexity" evidence="10">
    <location>
        <begin position="221"/>
        <end position="239"/>
    </location>
</feature>
<dbReference type="InterPro" id="IPR000719">
    <property type="entry name" value="Prot_kinase_dom"/>
</dbReference>
<evidence type="ECO:0000259" key="11">
    <source>
        <dbReference type="PROSITE" id="PS50011"/>
    </source>
</evidence>
<feature type="region of interest" description="Disordered" evidence="10">
    <location>
        <begin position="784"/>
        <end position="803"/>
    </location>
</feature>
<evidence type="ECO:0000256" key="6">
    <source>
        <dbReference type="ARBA" id="ARBA00022840"/>
    </source>
</evidence>
<dbReference type="PROSITE" id="PS50011">
    <property type="entry name" value="PROTEIN_KINASE_DOM"/>
    <property type="match status" value="1"/>
</dbReference>
<keyword evidence="6 9" id="KW-0067">ATP-binding</keyword>
<organism evidence="12 13">
    <name type="scientific">Salmo salar</name>
    <name type="common">Atlantic salmon</name>
    <dbReference type="NCBI Taxonomy" id="8030"/>
    <lineage>
        <taxon>Eukaryota</taxon>
        <taxon>Metazoa</taxon>
        <taxon>Chordata</taxon>
        <taxon>Craniata</taxon>
        <taxon>Vertebrata</taxon>
        <taxon>Euteleostomi</taxon>
        <taxon>Actinopterygii</taxon>
        <taxon>Neopterygii</taxon>
        <taxon>Teleostei</taxon>
        <taxon>Protacanthopterygii</taxon>
        <taxon>Salmoniformes</taxon>
        <taxon>Salmonidae</taxon>
        <taxon>Salmoninae</taxon>
        <taxon>Salmo</taxon>
    </lineage>
</organism>
<dbReference type="GeneID" id="123724012"/>
<evidence type="ECO:0000256" key="9">
    <source>
        <dbReference type="PROSITE-ProRule" id="PRU10141"/>
    </source>
</evidence>
<feature type="compositionally biased region" description="Polar residues" evidence="10">
    <location>
        <begin position="101"/>
        <end position="110"/>
    </location>
</feature>
<dbReference type="Proteomes" id="UP001652741">
    <property type="component" value="Unplaced"/>
</dbReference>
<feature type="region of interest" description="Disordered" evidence="10">
    <location>
        <begin position="900"/>
        <end position="923"/>
    </location>
</feature>
<dbReference type="SUPFAM" id="SSF56112">
    <property type="entry name" value="Protein kinase-like (PK-like)"/>
    <property type="match status" value="1"/>
</dbReference>
<feature type="region of interest" description="Disordered" evidence="10">
    <location>
        <begin position="572"/>
        <end position="774"/>
    </location>
</feature>
<evidence type="ECO:0000313" key="13">
    <source>
        <dbReference type="RefSeq" id="XP_045567148.1"/>
    </source>
</evidence>
<feature type="compositionally biased region" description="Basic and acidic residues" evidence="10">
    <location>
        <begin position="627"/>
        <end position="690"/>
    </location>
</feature>
<evidence type="ECO:0000256" key="3">
    <source>
        <dbReference type="ARBA" id="ARBA00022679"/>
    </source>
</evidence>
<evidence type="ECO:0000313" key="12">
    <source>
        <dbReference type="Proteomes" id="UP001652741"/>
    </source>
</evidence>
<feature type="domain" description="Protein kinase" evidence="11">
    <location>
        <begin position="954"/>
        <end position="1267"/>
    </location>
</feature>
<dbReference type="InterPro" id="IPR024604">
    <property type="entry name" value="GSG2_C"/>
</dbReference>
<keyword evidence="12" id="KW-1185">Reference proteome</keyword>
<evidence type="ECO:0000256" key="1">
    <source>
        <dbReference type="ARBA" id="ARBA00012513"/>
    </source>
</evidence>
<dbReference type="InterPro" id="IPR017441">
    <property type="entry name" value="Protein_kinase_ATP_BS"/>
</dbReference>
<feature type="compositionally biased region" description="Basic and acidic residues" evidence="10">
    <location>
        <begin position="443"/>
        <end position="455"/>
    </location>
</feature>
<dbReference type="PROSITE" id="PS00107">
    <property type="entry name" value="PROTEIN_KINASE_ATP"/>
    <property type="match status" value="1"/>
</dbReference>
<dbReference type="EC" id="2.7.11.1" evidence="1"/>
<dbReference type="RefSeq" id="XP_045567148.1">
    <property type="nucleotide sequence ID" value="XM_045711192.1"/>
</dbReference>
<name>A0ABM3E7V4_SALSA</name>
<feature type="binding site" evidence="9">
    <location>
        <position position="982"/>
    </location>
    <ligand>
        <name>ATP</name>
        <dbReference type="ChEBI" id="CHEBI:30616"/>
    </ligand>
</feature>
<keyword evidence="3" id="KW-0808">Transferase</keyword>
<proteinExistence type="predicted"/>
<feature type="compositionally biased region" description="Basic and acidic residues" evidence="10">
    <location>
        <begin position="704"/>
        <end position="747"/>
    </location>
</feature>
<evidence type="ECO:0000256" key="5">
    <source>
        <dbReference type="ARBA" id="ARBA00022777"/>
    </source>
</evidence>
<comment type="catalytic activity">
    <reaction evidence="8">
        <text>L-seryl-[protein] + ATP = O-phospho-L-seryl-[protein] + ADP + H(+)</text>
        <dbReference type="Rhea" id="RHEA:17989"/>
        <dbReference type="Rhea" id="RHEA-COMP:9863"/>
        <dbReference type="Rhea" id="RHEA-COMP:11604"/>
        <dbReference type="ChEBI" id="CHEBI:15378"/>
        <dbReference type="ChEBI" id="CHEBI:29999"/>
        <dbReference type="ChEBI" id="CHEBI:30616"/>
        <dbReference type="ChEBI" id="CHEBI:83421"/>
        <dbReference type="ChEBI" id="CHEBI:456216"/>
        <dbReference type="EC" id="2.7.11.1"/>
    </reaction>
</comment>
<feature type="compositionally biased region" description="Polar residues" evidence="10">
    <location>
        <begin position="468"/>
        <end position="480"/>
    </location>
</feature>
<feature type="compositionally biased region" description="Basic and acidic residues" evidence="10">
    <location>
        <begin position="574"/>
        <end position="613"/>
    </location>
</feature>
<dbReference type="Gene3D" id="1.10.510.10">
    <property type="entry name" value="Transferase(Phosphotransferase) domain 1"/>
    <property type="match status" value="1"/>
</dbReference>
<keyword evidence="2" id="KW-0723">Serine/threonine-protein kinase</keyword>
<feature type="region of interest" description="Disordered" evidence="10">
    <location>
        <begin position="388"/>
        <end position="480"/>
    </location>
</feature>
<sequence>MNRAGQPLFMKTYGKQKRKLEAWISPDNRKQVFDTTSSSDLSIAEPSNPKPPAKRGRKTSTADGSRATRLAKSNALSCLREKDSDEENIFIVPPPPPPPHTQQQSNNADSPTPGKFVTHRRGATTAKHKAPKRKLRVLLAQLSSNSSDDFVHDGREEGGVVQRAFPCRAKQGRRRALANADSSLADPGNSGVVTNGYGFLRDISLNDSPERPSGPCHRKPLFSSTPSSRSLRPPISPSASDVISLSAAREELAVQRTPLRPSPSASLADPRPGQRQLSSLCREVGPEVGNCEGSTSVRSNRSRNGDSAIQDGVGEQLSLSLFSAVACERTGSGTAGEETEDGSHFVSATTAGRDWLAEVVKERCLTRRCVVRLEREYKLHRDATYSSCVDPTRSRYDGGSVDHSVIRDPSRGDAGSANEGRSVDRAVIRDPSRGDAESANEGRSVDRAVIRDPSRGDAGSANEGRPRSQGQSRPLKTTFPRTVSSLKTTFPRTVSSLKTTFPRTVSSLKTTFPRTVSSLKTTFPRTVSSLKTTFPRTVSSLKTTFPRTVSSLKTTFPRTVSSLKTTFPRTVSVPKDHVPKDSLVPKDHVPKDSLVPKDHVPKDSLVPKDHVPKDSLVPKGNVPKDSLVPKDHVPKDSLVPKDHVPKDSLVPKDHVPKDSLVPKDHVPKDSLVPKDHVPKDSLVPKDHVPKDSLVPKGNVPKDSLVPKDHVPKDSLVPKDHVPKDSLVPKDHVPKDSLVPKDHVPKENPHRRKMGGVPKERKRRSVSRERPATGRKVCVSGVSLSRWGRRDGPPTGRAAPPPGRAGDCSITELLSAQHTRKVSSLSDSIVLWTPGNSVHLSSLLGTPDTHTWSRLKAALSLHRKTKAFLTPNRLPRYLLSSPEAELGAGLGAELGDISQKLFSTPRPPNRRPQIRRSTPLSVYPGSELSDEQKVYSECNQTGPRSFQDCLPAARMKLCRKVGEGAFGEVFSTTNSSGDAVALKIIPVEGCDRVNGEEQKTFGEILHEIIISKELSSLKEKKQNQTTGFIGLKDLHCVQGCYPPGLLKAWDSFKTQRGSENDRPDFFSEDQLFLILEFEFGGSDLENSNGQLASVMVAQSILHQVTAALAVAEQELCFEHRDLHWGNVLVQSSKEKEASFLLDGTNHSLETRGVSVRIIDYSLSRLEIDGLTVSCDISADEELFQGRGDYQFDIYRLMRQENGNVWGDYQPHSNVLWLHYLSSKLLTMTYKGRGWRGVKQARLDLQRFHDNVLAFRSASDVLYNCGLFQ</sequence>
<keyword evidence="4 9" id="KW-0547">Nucleotide-binding</keyword>
<feature type="compositionally biased region" description="Basic and acidic residues" evidence="10">
    <location>
        <begin position="421"/>
        <end position="436"/>
    </location>
</feature>
<comment type="catalytic activity">
    <reaction evidence="7">
        <text>L-threonyl-[protein] + ATP = O-phospho-L-threonyl-[protein] + ADP + H(+)</text>
        <dbReference type="Rhea" id="RHEA:46608"/>
        <dbReference type="Rhea" id="RHEA-COMP:11060"/>
        <dbReference type="Rhea" id="RHEA-COMP:11605"/>
        <dbReference type="ChEBI" id="CHEBI:15378"/>
        <dbReference type="ChEBI" id="CHEBI:30013"/>
        <dbReference type="ChEBI" id="CHEBI:30616"/>
        <dbReference type="ChEBI" id="CHEBI:61977"/>
        <dbReference type="ChEBI" id="CHEBI:456216"/>
        <dbReference type="EC" id="2.7.11.1"/>
    </reaction>
</comment>
<dbReference type="SMART" id="SM00220">
    <property type="entry name" value="S_TKc"/>
    <property type="match status" value="1"/>
</dbReference>
<feature type="compositionally biased region" description="Basic residues" evidence="10">
    <location>
        <begin position="748"/>
        <end position="764"/>
    </location>
</feature>
<feature type="region of interest" description="Disordered" evidence="10">
    <location>
        <begin position="26"/>
        <end position="131"/>
    </location>
</feature>
<protein>
    <recommendedName>
        <fullName evidence="1">non-specific serine/threonine protein kinase</fullName>
        <ecNumber evidence="1">2.7.11.1</ecNumber>
    </recommendedName>
</protein>
<keyword evidence="5" id="KW-0418">Kinase</keyword>
<dbReference type="SMART" id="SM01331">
    <property type="entry name" value="DUF3635"/>
    <property type="match status" value="1"/>
</dbReference>
<accession>A0ABM3E7V4</accession>
<evidence type="ECO:0000256" key="7">
    <source>
        <dbReference type="ARBA" id="ARBA00047899"/>
    </source>
</evidence>
<evidence type="ECO:0000256" key="10">
    <source>
        <dbReference type="SAM" id="MobiDB-lite"/>
    </source>
</evidence>
<evidence type="ECO:0000256" key="8">
    <source>
        <dbReference type="ARBA" id="ARBA00048679"/>
    </source>
</evidence>
<dbReference type="Gene3D" id="3.30.200.20">
    <property type="entry name" value="Phosphorylase Kinase, domain 1"/>
    <property type="match status" value="1"/>
</dbReference>
<dbReference type="InterPro" id="IPR011009">
    <property type="entry name" value="Kinase-like_dom_sf"/>
</dbReference>
<dbReference type="PANTHER" id="PTHR24419">
    <property type="entry name" value="INTERLEUKIN-1 RECEPTOR-ASSOCIATED KINASE"/>
    <property type="match status" value="1"/>
</dbReference>
<dbReference type="PANTHER" id="PTHR24419:SF18">
    <property type="entry name" value="SERINE_THREONINE-PROTEIN KINASE HASPIN"/>
    <property type="match status" value="1"/>
</dbReference>